<dbReference type="Proteomes" id="UP001451571">
    <property type="component" value="Chromosome"/>
</dbReference>
<reference evidence="2 3" key="1">
    <citation type="submission" date="2024-02" db="EMBL/GenBank/DDBJ databases">
        <title>Bacterial strain from lacustrine sediment.</title>
        <authorList>
            <person name="Petit C."/>
            <person name="Fadhlaoui K."/>
        </authorList>
    </citation>
    <scope>NUCLEOTIDE SEQUENCE [LARGE SCALE GENOMIC DNA]</scope>
    <source>
        <strain evidence="2 3">IPX-CK</strain>
    </source>
</reference>
<accession>A0ABZ3EUH1</accession>
<dbReference type="InterPro" id="IPR037135">
    <property type="entry name" value="DUF1653-like_dom_sf"/>
</dbReference>
<protein>
    <submittedName>
        <fullName evidence="2">DUF1653 domain-containing protein</fullName>
    </submittedName>
</protein>
<evidence type="ECO:0000259" key="1">
    <source>
        <dbReference type="Pfam" id="PF07866"/>
    </source>
</evidence>
<dbReference type="Pfam" id="PF07866">
    <property type="entry name" value="DUF1653"/>
    <property type="match status" value="1"/>
</dbReference>
<proteinExistence type="predicted"/>
<sequence length="198" mass="23025">MQHIPQPHEIYRHFKGNTYQIITIAEHSETGEMFVIYQAMYGNYKTYARPMDIFLEKLDKEKYPQATQEYRFELAAMTQAFGEPANAPVKDPANGQEKVPAMEAKKELVIESVTVPISEQEEQILDIDPQVLKFLEADSYEERLNILTGIHHRITDDMINVMAIATDIEVKSGDIEERFLELRNCLLKLEKFECNRLR</sequence>
<evidence type="ECO:0000313" key="3">
    <source>
        <dbReference type="Proteomes" id="UP001451571"/>
    </source>
</evidence>
<evidence type="ECO:0000313" key="2">
    <source>
        <dbReference type="EMBL" id="XAH73185.1"/>
    </source>
</evidence>
<name>A0ABZ3EUH1_9FIRM</name>
<keyword evidence="3" id="KW-1185">Reference proteome</keyword>
<organism evidence="2 3">
    <name type="scientific">Kineothrix sedimenti</name>
    <dbReference type="NCBI Taxonomy" id="3123317"/>
    <lineage>
        <taxon>Bacteria</taxon>
        <taxon>Bacillati</taxon>
        <taxon>Bacillota</taxon>
        <taxon>Clostridia</taxon>
        <taxon>Lachnospirales</taxon>
        <taxon>Lachnospiraceae</taxon>
        <taxon>Kineothrix</taxon>
    </lineage>
</organism>
<dbReference type="EMBL" id="CP146256">
    <property type="protein sequence ID" value="XAH73185.1"/>
    <property type="molecule type" value="Genomic_DNA"/>
</dbReference>
<dbReference type="InterPro" id="IPR023387">
    <property type="entry name" value="DUF1653-like_dom"/>
</dbReference>
<dbReference type="Gene3D" id="2.30.30.320">
    <property type="entry name" value="DUF1653-like domain"/>
    <property type="match status" value="1"/>
</dbReference>
<feature type="domain" description="DUF1653" evidence="1">
    <location>
        <begin position="10"/>
        <end position="73"/>
    </location>
</feature>
<dbReference type="RefSeq" id="WP_342756792.1">
    <property type="nucleotide sequence ID" value="NZ_CP146256.1"/>
</dbReference>
<gene>
    <name evidence="2" type="ORF">V6984_16975</name>
</gene>